<keyword evidence="2" id="KW-0238">DNA-binding</keyword>
<dbReference type="SMART" id="SM00342">
    <property type="entry name" value="HTH_ARAC"/>
    <property type="match status" value="1"/>
</dbReference>
<organism evidence="5 6">
    <name type="scientific">Solimonas fluminis</name>
    <dbReference type="NCBI Taxonomy" id="2086571"/>
    <lineage>
        <taxon>Bacteria</taxon>
        <taxon>Pseudomonadati</taxon>
        <taxon>Pseudomonadota</taxon>
        <taxon>Gammaproteobacteria</taxon>
        <taxon>Nevskiales</taxon>
        <taxon>Nevskiaceae</taxon>
        <taxon>Solimonas</taxon>
    </lineage>
</organism>
<dbReference type="AlphaFoldDB" id="A0A2S5TAR0"/>
<reference evidence="5 6" key="1">
    <citation type="submission" date="2018-02" db="EMBL/GenBank/DDBJ databases">
        <title>Genome sequencing of Solimonas sp. HR-BB.</title>
        <authorList>
            <person name="Lee Y."/>
            <person name="Jeon C.O."/>
        </authorList>
    </citation>
    <scope>NUCLEOTIDE SEQUENCE [LARGE SCALE GENOMIC DNA]</scope>
    <source>
        <strain evidence="5 6">HR-BB</strain>
    </source>
</reference>
<evidence type="ECO:0000256" key="1">
    <source>
        <dbReference type="ARBA" id="ARBA00023015"/>
    </source>
</evidence>
<evidence type="ECO:0000259" key="4">
    <source>
        <dbReference type="PROSITE" id="PS01124"/>
    </source>
</evidence>
<dbReference type="InterPro" id="IPR020449">
    <property type="entry name" value="Tscrpt_reg_AraC-type_HTH"/>
</dbReference>
<protein>
    <submittedName>
        <fullName evidence="5">AraC family transcriptional regulator</fullName>
    </submittedName>
</protein>
<gene>
    <name evidence="5" type="ORF">C3942_20400</name>
</gene>
<dbReference type="Pfam" id="PF12625">
    <property type="entry name" value="Arabinose_bd"/>
    <property type="match status" value="1"/>
</dbReference>
<dbReference type="SUPFAM" id="SSF46689">
    <property type="entry name" value="Homeodomain-like"/>
    <property type="match status" value="1"/>
</dbReference>
<dbReference type="GO" id="GO:0005829">
    <property type="term" value="C:cytosol"/>
    <property type="evidence" value="ECO:0007669"/>
    <property type="project" value="TreeGrafter"/>
</dbReference>
<evidence type="ECO:0000256" key="3">
    <source>
        <dbReference type="ARBA" id="ARBA00023163"/>
    </source>
</evidence>
<dbReference type="InterPro" id="IPR032687">
    <property type="entry name" value="AraC-type_N"/>
</dbReference>
<dbReference type="InterPro" id="IPR018060">
    <property type="entry name" value="HTH_AraC"/>
</dbReference>
<sequence>MQISRSIYSIVQMVDVATELGMPTSACLANSDIEPEQLLQLELQVHPQQEFAVIANIMRGLPQVPALGLRMAARFHMPVYGVLTFAMCSCATTGDAVDLGLSYHELSFTLVEKHQQIVGKDLVFTFGDRHIPAPLRQLVVERDLFALPRVMEEVFSRPMPKRAVRFAFPPPPHARRYAELLGFEPEFNAPAHQIVVDAEFRKIPMPQANAAMLRHCQAQLQAIVSRRKTWGGTAGRVRDMLLRHPDMGPDMEAVAAELRMTSRNLRRMLEAENTSFRSLADEVRQTLAEELLGLGKFSVKEVAARLGYSEVSSFTNAFKRWTGRAPRDWRSAQR</sequence>
<accession>A0A2S5TAR0</accession>
<comment type="caution">
    <text evidence="5">The sequence shown here is derived from an EMBL/GenBank/DDBJ whole genome shotgun (WGS) entry which is preliminary data.</text>
</comment>
<dbReference type="InterPro" id="IPR009057">
    <property type="entry name" value="Homeodomain-like_sf"/>
</dbReference>
<dbReference type="Pfam" id="PF12833">
    <property type="entry name" value="HTH_18"/>
    <property type="match status" value="1"/>
</dbReference>
<dbReference type="PRINTS" id="PR00032">
    <property type="entry name" value="HTHARAC"/>
</dbReference>
<dbReference type="OrthoDB" id="5582699at2"/>
<proteinExistence type="predicted"/>
<dbReference type="PANTHER" id="PTHR47894">
    <property type="entry name" value="HTH-TYPE TRANSCRIPTIONAL REGULATOR GADX"/>
    <property type="match status" value="1"/>
</dbReference>
<evidence type="ECO:0000313" key="5">
    <source>
        <dbReference type="EMBL" id="PPE72059.1"/>
    </source>
</evidence>
<dbReference type="PANTHER" id="PTHR47894:SF1">
    <property type="entry name" value="HTH-TYPE TRANSCRIPTIONAL REGULATOR VQSM"/>
    <property type="match status" value="1"/>
</dbReference>
<dbReference type="PROSITE" id="PS01124">
    <property type="entry name" value="HTH_ARAC_FAMILY_2"/>
    <property type="match status" value="1"/>
</dbReference>
<keyword evidence="1" id="KW-0805">Transcription regulation</keyword>
<dbReference type="GO" id="GO:0003700">
    <property type="term" value="F:DNA-binding transcription factor activity"/>
    <property type="evidence" value="ECO:0007669"/>
    <property type="project" value="InterPro"/>
</dbReference>
<keyword evidence="6" id="KW-1185">Reference proteome</keyword>
<dbReference type="GO" id="GO:0000976">
    <property type="term" value="F:transcription cis-regulatory region binding"/>
    <property type="evidence" value="ECO:0007669"/>
    <property type="project" value="TreeGrafter"/>
</dbReference>
<dbReference type="EMBL" id="PSNW01000016">
    <property type="protein sequence ID" value="PPE72059.1"/>
    <property type="molecule type" value="Genomic_DNA"/>
</dbReference>
<feature type="domain" description="HTH araC/xylS-type" evidence="4">
    <location>
        <begin position="235"/>
        <end position="332"/>
    </location>
</feature>
<keyword evidence="3" id="KW-0804">Transcription</keyword>
<evidence type="ECO:0000256" key="2">
    <source>
        <dbReference type="ARBA" id="ARBA00023125"/>
    </source>
</evidence>
<name>A0A2S5TAR0_9GAMM</name>
<evidence type="ECO:0000313" key="6">
    <source>
        <dbReference type="Proteomes" id="UP000238220"/>
    </source>
</evidence>
<dbReference type="Proteomes" id="UP000238220">
    <property type="component" value="Unassembled WGS sequence"/>
</dbReference>
<dbReference type="RefSeq" id="WP_104232215.1">
    <property type="nucleotide sequence ID" value="NZ_PSNW01000016.1"/>
</dbReference>
<dbReference type="Gene3D" id="1.10.10.60">
    <property type="entry name" value="Homeodomain-like"/>
    <property type="match status" value="1"/>
</dbReference>